<dbReference type="Proteomes" id="UP001627284">
    <property type="component" value="Unassembled WGS sequence"/>
</dbReference>
<comment type="caution">
    <text evidence="2">The sequence shown here is derived from an EMBL/GenBank/DDBJ whole genome shotgun (WGS) entry which is preliminary data.</text>
</comment>
<evidence type="ECO:0000313" key="3">
    <source>
        <dbReference type="Proteomes" id="UP001627284"/>
    </source>
</evidence>
<reference evidence="2 3" key="1">
    <citation type="submission" date="2024-05" db="EMBL/GenBank/DDBJ databases">
        <title>De novo assembly of an allotetraploid wild potato.</title>
        <authorList>
            <person name="Hosaka A.J."/>
        </authorList>
    </citation>
    <scope>NUCLEOTIDE SEQUENCE [LARGE SCALE GENOMIC DNA]</scope>
    <source>
        <tissue evidence="2">Young leaves</tissue>
    </source>
</reference>
<accession>A0ABD2VFY6</accession>
<keyword evidence="3" id="KW-1185">Reference proteome</keyword>
<dbReference type="AlphaFoldDB" id="A0ABD2VFY6"/>
<dbReference type="EMBL" id="JBJKTR010000001">
    <property type="protein sequence ID" value="KAL3380016.1"/>
    <property type="molecule type" value="Genomic_DNA"/>
</dbReference>
<feature type="non-terminal residue" evidence="2">
    <location>
        <position position="1"/>
    </location>
</feature>
<proteinExistence type="predicted"/>
<sequence>LYSSLLPLPHPFRSLHFFRRGEPGSAALSPSLRCSSLLAPSPFLISSSEQDQQQQQLARKTAASSEATTPADGDSRLPLLFISSRVNRQQPATGENTTAARSPALFFGKAANHQRNSMRRLLRLKIPVMQRRSIEFFKYGALLRDGSSTDPSK</sequence>
<protein>
    <submittedName>
        <fullName evidence="2">Uncharacterized protein</fullName>
    </submittedName>
</protein>
<gene>
    <name evidence="2" type="ORF">AABB24_000576</name>
</gene>
<organism evidence="2 3">
    <name type="scientific">Solanum stoloniferum</name>
    <dbReference type="NCBI Taxonomy" id="62892"/>
    <lineage>
        <taxon>Eukaryota</taxon>
        <taxon>Viridiplantae</taxon>
        <taxon>Streptophyta</taxon>
        <taxon>Embryophyta</taxon>
        <taxon>Tracheophyta</taxon>
        <taxon>Spermatophyta</taxon>
        <taxon>Magnoliopsida</taxon>
        <taxon>eudicotyledons</taxon>
        <taxon>Gunneridae</taxon>
        <taxon>Pentapetalae</taxon>
        <taxon>asterids</taxon>
        <taxon>lamiids</taxon>
        <taxon>Solanales</taxon>
        <taxon>Solanaceae</taxon>
        <taxon>Solanoideae</taxon>
        <taxon>Solaneae</taxon>
        <taxon>Solanum</taxon>
    </lineage>
</organism>
<evidence type="ECO:0000256" key="1">
    <source>
        <dbReference type="SAM" id="MobiDB-lite"/>
    </source>
</evidence>
<evidence type="ECO:0000313" key="2">
    <source>
        <dbReference type="EMBL" id="KAL3380016.1"/>
    </source>
</evidence>
<feature type="region of interest" description="Disordered" evidence="1">
    <location>
        <begin position="48"/>
        <end position="76"/>
    </location>
</feature>
<name>A0ABD2VFY6_9SOLN</name>